<comment type="caution">
    <text evidence="1">The sequence shown here is derived from an EMBL/GenBank/DDBJ whole genome shotgun (WGS) entry which is preliminary data.</text>
</comment>
<dbReference type="Proteomes" id="UP001201273">
    <property type="component" value="Unassembled WGS sequence"/>
</dbReference>
<evidence type="ECO:0000313" key="1">
    <source>
        <dbReference type="EMBL" id="MCE2596720.1"/>
    </source>
</evidence>
<gene>
    <name evidence="1" type="ORF">K6Y31_18205</name>
</gene>
<dbReference type="RefSeq" id="WP_233054371.1">
    <property type="nucleotide sequence ID" value="NZ_JAIMJA010000023.1"/>
</dbReference>
<name>A0ABS8WH68_9GAMM</name>
<dbReference type="InterPro" id="IPR021372">
    <property type="entry name" value="DUF2989"/>
</dbReference>
<dbReference type="Pfam" id="PF11207">
    <property type="entry name" value="DUF2989"/>
    <property type="match status" value="1"/>
</dbReference>
<keyword evidence="2" id="KW-1185">Reference proteome</keyword>
<sequence>MIKYIGFFLLPSLLLLNGCERQQSIKSICSDTPELCNDLNTDDGWCRNERSDVIRSRNEVKDPNIATDLAQYHLLRDFQSYKKCIEKAALVEPIVYKEKKVGRVNALVTAETEIERLEQATANSSEPHLAYYHWRVRGDQQAKARFMAVEDSPALDEPEIALAMASYYFERDPEKTFKLLYRAISNYKDEQPPSSIFNSLTTLHLQEKHYQETYIWMHVAKELGNNDVNLRTLERYHTFNDEEKAKLDQHAKLLAEKIAEGKFTPADAKFKF</sequence>
<evidence type="ECO:0000313" key="2">
    <source>
        <dbReference type="Proteomes" id="UP001201273"/>
    </source>
</evidence>
<dbReference type="EMBL" id="JAIMJA010000023">
    <property type="protein sequence ID" value="MCE2596720.1"/>
    <property type="molecule type" value="Genomic_DNA"/>
</dbReference>
<protein>
    <submittedName>
        <fullName evidence="1">DUF2989 domain-containing protein</fullName>
    </submittedName>
</protein>
<organism evidence="1 2">
    <name type="scientific">Motilimonas cestriensis</name>
    <dbReference type="NCBI Taxonomy" id="2742685"/>
    <lineage>
        <taxon>Bacteria</taxon>
        <taxon>Pseudomonadati</taxon>
        <taxon>Pseudomonadota</taxon>
        <taxon>Gammaproteobacteria</taxon>
        <taxon>Alteromonadales</taxon>
        <taxon>Alteromonadales genera incertae sedis</taxon>
        <taxon>Motilimonas</taxon>
    </lineage>
</organism>
<accession>A0ABS8WH68</accession>
<proteinExistence type="predicted"/>
<reference evidence="1 2" key="1">
    <citation type="journal article" date="2022" name="Environ. Microbiol. Rep.">
        <title>Eco-phylogenetic analyses reveal divergent evolution of vitamin B12 metabolism in the marine bacterial family 'Psychromonadaceae'.</title>
        <authorList>
            <person name="Jin X."/>
            <person name="Yang Y."/>
            <person name="Cao H."/>
            <person name="Gao B."/>
            <person name="Zhao Z."/>
        </authorList>
    </citation>
    <scope>NUCLEOTIDE SEQUENCE [LARGE SCALE GENOMIC DNA]</scope>
    <source>
        <strain evidence="1 2">MKS20</strain>
    </source>
</reference>